<keyword evidence="4 6" id="KW-0472">Membrane</keyword>
<feature type="compositionally biased region" description="Basic and acidic residues" evidence="5">
    <location>
        <begin position="468"/>
        <end position="482"/>
    </location>
</feature>
<dbReference type="GO" id="GO:0016020">
    <property type="term" value="C:membrane"/>
    <property type="evidence" value="ECO:0007669"/>
    <property type="project" value="UniProtKB-SubCell"/>
</dbReference>
<feature type="transmembrane region" description="Helical" evidence="6">
    <location>
        <begin position="97"/>
        <end position="116"/>
    </location>
</feature>
<dbReference type="EMBL" id="DXCL01000002">
    <property type="protein sequence ID" value="HIZ02726.1"/>
    <property type="molecule type" value="Genomic_DNA"/>
</dbReference>
<dbReference type="PANTHER" id="PTHR37422:SF23">
    <property type="entry name" value="TEICHURONIC ACID BIOSYNTHESIS PROTEIN TUAE"/>
    <property type="match status" value="1"/>
</dbReference>
<feature type="transmembrane region" description="Helical" evidence="6">
    <location>
        <begin position="190"/>
        <end position="212"/>
    </location>
</feature>
<feature type="transmembrane region" description="Helical" evidence="6">
    <location>
        <begin position="224"/>
        <end position="244"/>
    </location>
</feature>
<evidence type="ECO:0000259" key="7">
    <source>
        <dbReference type="Pfam" id="PF04932"/>
    </source>
</evidence>
<feature type="transmembrane region" description="Helical" evidence="6">
    <location>
        <begin position="256"/>
        <end position="273"/>
    </location>
</feature>
<dbReference type="InterPro" id="IPR007016">
    <property type="entry name" value="O-antigen_ligase-rel_domated"/>
</dbReference>
<feature type="compositionally biased region" description="Low complexity" evidence="5">
    <location>
        <begin position="488"/>
        <end position="504"/>
    </location>
</feature>
<feature type="transmembrane region" description="Helical" evidence="6">
    <location>
        <begin position="303"/>
        <end position="322"/>
    </location>
</feature>
<evidence type="ECO:0000256" key="6">
    <source>
        <dbReference type="SAM" id="Phobius"/>
    </source>
</evidence>
<organism evidence="8 9">
    <name type="scientific">Candidatus Borkfalkia avistercoris</name>
    <dbReference type="NCBI Taxonomy" id="2838504"/>
    <lineage>
        <taxon>Bacteria</taxon>
        <taxon>Bacillati</taxon>
        <taxon>Bacillota</taxon>
        <taxon>Clostridia</taxon>
        <taxon>Christensenellales</taxon>
        <taxon>Christensenellaceae</taxon>
        <taxon>Candidatus Borkfalkia</taxon>
    </lineage>
</organism>
<dbReference type="Proteomes" id="UP000824132">
    <property type="component" value="Unassembled WGS sequence"/>
</dbReference>
<evidence type="ECO:0000313" key="9">
    <source>
        <dbReference type="Proteomes" id="UP000824132"/>
    </source>
</evidence>
<feature type="transmembrane region" description="Helical" evidence="6">
    <location>
        <begin position="279"/>
        <end position="296"/>
    </location>
</feature>
<keyword evidence="8" id="KW-0436">Ligase</keyword>
<feature type="domain" description="O-antigen ligase-related" evidence="7">
    <location>
        <begin position="265"/>
        <end position="404"/>
    </location>
</feature>
<feature type="transmembrane region" description="Helical" evidence="6">
    <location>
        <begin position="29"/>
        <end position="56"/>
    </location>
</feature>
<comment type="subcellular location">
    <subcellularLocation>
        <location evidence="1">Membrane</location>
        <topology evidence="1">Multi-pass membrane protein</topology>
    </subcellularLocation>
</comment>
<evidence type="ECO:0000256" key="1">
    <source>
        <dbReference type="ARBA" id="ARBA00004141"/>
    </source>
</evidence>
<reference evidence="8" key="2">
    <citation type="submission" date="2021-04" db="EMBL/GenBank/DDBJ databases">
        <authorList>
            <person name="Gilroy R."/>
        </authorList>
    </citation>
    <scope>NUCLEOTIDE SEQUENCE</scope>
    <source>
        <strain evidence="8">CHK187-5294</strain>
    </source>
</reference>
<sequence length="504" mass="56007">MLEQKLSALREKRVLRYMIDFFEGDLYPVLYALLALVCSFTGFELAFFSVSAAIAVFTTIFCRDTKSMFVPLVLVIYCVSQRHTPQPPYNSGYLYRASFLIAAGCLLGIVFAAMIFRMIACKGTGNVFRARTKLRWGLLALAAALLLNGVFYVEYTFKNLLCGAALALSFVWFYIYFYNTLEWTEKTAGYVARLLVLASAVILIQLGKVYIFDGAVSGGSINKGALVLGWGMSNNIGGMLAMFMPAPFYLAYRHRFGAAYYLFGFVVFAGVVLTLSRTSVLVAAVALLAGMIILSVKGRHVRFVRICNVLLVAALAVLAVIFSERLGQLFRHYLERGFDDTGRYEIWENGVRNFLRAPVFGVGFFTPIAPDWSYGIENWLFPDMYHNTYVQMLASCGVFGVAAYTFHIVQGLILVFRRPTPERIFFFFVIAILSGMSMADNHLFHVFPALVYSALLALCEKDGEAVYGKPKEDPPVSEDAARHSGSPAETGENASAENSSETEK</sequence>
<dbReference type="PANTHER" id="PTHR37422">
    <property type="entry name" value="TEICHURONIC ACID BIOSYNTHESIS PROTEIN TUAE"/>
    <property type="match status" value="1"/>
</dbReference>
<reference evidence="8" key="1">
    <citation type="journal article" date="2021" name="PeerJ">
        <title>Extensive microbial diversity within the chicken gut microbiome revealed by metagenomics and culture.</title>
        <authorList>
            <person name="Gilroy R."/>
            <person name="Ravi A."/>
            <person name="Getino M."/>
            <person name="Pursley I."/>
            <person name="Horton D.L."/>
            <person name="Alikhan N.F."/>
            <person name="Baker D."/>
            <person name="Gharbi K."/>
            <person name="Hall N."/>
            <person name="Watson M."/>
            <person name="Adriaenssens E.M."/>
            <person name="Foster-Nyarko E."/>
            <person name="Jarju S."/>
            <person name="Secka A."/>
            <person name="Antonio M."/>
            <person name="Oren A."/>
            <person name="Chaudhuri R.R."/>
            <person name="La Ragione R."/>
            <person name="Hildebrand F."/>
            <person name="Pallen M.J."/>
        </authorList>
    </citation>
    <scope>NUCLEOTIDE SEQUENCE</scope>
    <source>
        <strain evidence="8">CHK187-5294</strain>
    </source>
</reference>
<feature type="transmembrane region" description="Helical" evidence="6">
    <location>
        <begin position="389"/>
        <end position="416"/>
    </location>
</feature>
<evidence type="ECO:0000256" key="3">
    <source>
        <dbReference type="ARBA" id="ARBA00022989"/>
    </source>
</evidence>
<keyword evidence="2 6" id="KW-0812">Transmembrane</keyword>
<proteinExistence type="predicted"/>
<evidence type="ECO:0000256" key="2">
    <source>
        <dbReference type="ARBA" id="ARBA00022692"/>
    </source>
</evidence>
<dbReference type="Pfam" id="PF04932">
    <property type="entry name" value="Wzy_C"/>
    <property type="match status" value="1"/>
</dbReference>
<name>A0A9D2A7A2_9FIRM</name>
<comment type="caution">
    <text evidence="8">The sequence shown here is derived from an EMBL/GenBank/DDBJ whole genome shotgun (WGS) entry which is preliminary data.</text>
</comment>
<dbReference type="GO" id="GO:0016874">
    <property type="term" value="F:ligase activity"/>
    <property type="evidence" value="ECO:0007669"/>
    <property type="project" value="UniProtKB-KW"/>
</dbReference>
<feature type="transmembrane region" description="Helical" evidence="6">
    <location>
        <begin position="423"/>
        <end position="439"/>
    </location>
</feature>
<feature type="transmembrane region" description="Helical" evidence="6">
    <location>
        <begin position="136"/>
        <end position="153"/>
    </location>
</feature>
<protein>
    <submittedName>
        <fullName evidence="8">O-antigen ligase family protein</fullName>
    </submittedName>
</protein>
<dbReference type="InterPro" id="IPR051533">
    <property type="entry name" value="WaaL-like"/>
</dbReference>
<dbReference type="AlphaFoldDB" id="A0A9D2A7A2"/>
<accession>A0A9D2A7A2</accession>
<evidence type="ECO:0000256" key="4">
    <source>
        <dbReference type="ARBA" id="ARBA00023136"/>
    </source>
</evidence>
<evidence type="ECO:0000313" key="8">
    <source>
        <dbReference type="EMBL" id="HIZ02726.1"/>
    </source>
</evidence>
<gene>
    <name evidence="8" type="ORF">H9727_00400</name>
</gene>
<feature type="region of interest" description="Disordered" evidence="5">
    <location>
        <begin position="468"/>
        <end position="504"/>
    </location>
</feature>
<evidence type="ECO:0000256" key="5">
    <source>
        <dbReference type="SAM" id="MobiDB-lite"/>
    </source>
</evidence>
<keyword evidence="3 6" id="KW-1133">Transmembrane helix</keyword>
<feature type="transmembrane region" description="Helical" evidence="6">
    <location>
        <begin position="159"/>
        <end position="178"/>
    </location>
</feature>